<dbReference type="Pfam" id="PF00046">
    <property type="entry name" value="Homeodomain"/>
    <property type="match status" value="1"/>
</dbReference>
<evidence type="ECO:0000256" key="12">
    <source>
        <dbReference type="SAM" id="MobiDB-lite"/>
    </source>
</evidence>
<feature type="compositionally biased region" description="Basic and acidic residues" evidence="12">
    <location>
        <begin position="17"/>
        <end position="32"/>
    </location>
</feature>
<sequence>LICNCFLPLFSENYPQSEKKYKPGNENSDQHSRSSLHFPETVSTNSTPRICFTTHQLTELEKEFHFTPYLNPKRRTEIAIELGISETQVKIWFQNRRMKMKRQKCIRGLIQWNRQRLDIFPFDKEKNDNNSKPIYESVFQHSSWVESGIIKHHW</sequence>
<dbReference type="InterPro" id="IPR000047">
    <property type="entry name" value="HTH_motif"/>
</dbReference>
<dbReference type="Gene3D" id="1.10.10.60">
    <property type="entry name" value="Homeodomain-like"/>
    <property type="match status" value="1"/>
</dbReference>
<evidence type="ECO:0000256" key="9">
    <source>
        <dbReference type="ARBA" id="ARBA00040128"/>
    </source>
</evidence>
<feature type="DNA-binding region" description="Homeobox" evidence="10">
    <location>
        <begin position="45"/>
        <end position="104"/>
    </location>
</feature>
<dbReference type="WBParaSite" id="HDID_0000907601-mRNA-1">
    <property type="protein sequence ID" value="HDID_0000907601-mRNA-1"/>
    <property type="gene ID" value="HDID_0000907601"/>
</dbReference>
<dbReference type="GO" id="GO:0000978">
    <property type="term" value="F:RNA polymerase II cis-regulatory region sequence-specific DNA binding"/>
    <property type="evidence" value="ECO:0007669"/>
    <property type="project" value="TreeGrafter"/>
</dbReference>
<dbReference type="PANTHER" id="PTHR45946">
    <property type="entry name" value="HOMEOBOX PROTEIN ROUGH-RELATED"/>
    <property type="match status" value="1"/>
</dbReference>
<keyword evidence="2" id="KW-0217">Developmental protein</keyword>
<name>A0A0R3SUB1_HYMDI</name>
<keyword evidence="6" id="KW-0804">Transcription</keyword>
<evidence type="ECO:0000313" key="14">
    <source>
        <dbReference type="WBParaSite" id="HDID_0000907601-mRNA-1"/>
    </source>
</evidence>
<accession>A0A0R3SUB1</accession>
<dbReference type="PROSITE" id="PS00027">
    <property type="entry name" value="HOMEOBOX_1"/>
    <property type="match status" value="1"/>
</dbReference>
<comment type="subcellular location">
    <subcellularLocation>
        <location evidence="1 10 11">Nucleus</location>
    </subcellularLocation>
</comment>
<dbReference type="PANTHER" id="PTHR45946:SF1">
    <property type="entry name" value="HOMEOBOX PROTEIN HOX-D1"/>
    <property type="match status" value="1"/>
</dbReference>
<evidence type="ECO:0000256" key="6">
    <source>
        <dbReference type="ARBA" id="ARBA00023163"/>
    </source>
</evidence>
<dbReference type="InterPro" id="IPR001356">
    <property type="entry name" value="HD"/>
</dbReference>
<evidence type="ECO:0000256" key="7">
    <source>
        <dbReference type="ARBA" id="ARBA00023242"/>
    </source>
</evidence>
<evidence type="ECO:0000259" key="13">
    <source>
        <dbReference type="PROSITE" id="PS50071"/>
    </source>
</evidence>
<protein>
    <recommendedName>
        <fullName evidence="9">Homeobox protein Hox-D1</fullName>
    </recommendedName>
</protein>
<dbReference type="GO" id="GO:0000981">
    <property type="term" value="F:DNA-binding transcription factor activity, RNA polymerase II-specific"/>
    <property type="evidence" value="ECO:0007669"/>
    <property type="project" value="InterPro"/>
</dbReference>
<evidence type="ECO:0000256" key="10">
    <source>
        <dbReference type="PROSITE-ProRule" id="PRU00108"/>
    </source>
</evidence>
<dbReference type="PRINTS" id="PR00031">
    <property type="entry name" value="HTHREPRESSR"/>
</dbReference>
<dbReference type="PRINTS" id="PR00024">
    <property type="entry name" value="HOMEOBOX"/>
</dbReference>
<feature type="region of interest" description="Disordered" evidence="12">
    <location>
        <begin position="17"/>
        <end position="44"/>
    </location>
</feature>
<feature type="domain" description="Homeobox" evidence="13">
    <location>
        <begin position="43"/>
        <end position="103"/>
    </location>
</feature>
<evidence type="ECO:0000256" key="8">
    <source>
        <dbReference type="ARBA" id="ARBA00029448"/>
    </source>
</evidence>
<keyword evidence="7 10" id="KW-0539">Nucleus</keyword>
<keyword evidence="4 10" id="KW-0238">DNA-binding</keyword>
<dbReference type="SMART" id="SM00389">
    <property type="entry name" value="HOX"/>
    <property type="match status" value="1"/>
</dbReference>
<dbReference type="AlphaFoldDB" id="A0A0R3SUB1"/>
<evidence type="ECO:0000256" key="2">
    <source>
        <dbReference type="ARBA" id="ARBA00022473"/>
    </source>
</evidence>
<dbReference type="GO" id="GO:0005634">
    <property type="term" value="C:nucleus"/>
    <property type="evidence" value="ECO:0007669"/>
    <property type="project" value="UniProtKB-SubCell"/>
</dbReference>
<dbReference type="STRING" id="6216.A0A0R3SUB1"/>
<keyword evidence="5 10" id="KW-0371">Homeobox</keyword>
<reference evidence="14" key="1">
    <citation type="submission" date="2017-02" db="UniProtKB">
        <authorList>
            <consortium name="WormBaseParasite"/>
        </authorList>
    </citation>
    <scope>IDENTIFICATION</scope>
</reference>
<proteinExistence type="inferred from homology"/>
<dbReference type="InterPro" id="IPR020479">
    <property type="entry name" value="HD_metazoa"/>
</dbReference>
<comment type="similarity">
    <text evidence="8">Belongs to the Antp homeobox family. Labial subfamily.</text>
</comment>
<dbReference type="PROSITE" id="PS50071">
    <property type="entry name" value="HOMEOBOX_2"/>
    <property type="match status" value="1"/>
</dbReference>
<evidence type="ECO:0000256" key="5">
    <source>
        <dbReference type="ARBA" id="ARBA00023155"/>
    </source>
</evidence>
<evidence type="ECO:0000256" key="4">
    <source>
        <dbReference type="ARBA" id="ARBA00023125"/>
    </source>
</evidence>
<organism evidence="14">
    <name type="scientific">Hymenolepis diminuta</name>
    <name type="common">Rat tapeworm</name>
    <dbReference type="NCBI Taxonomy" id="6216"/>
    <lineage>
        <taxon>Eukaryota</taxon>
        <taxon>Metazoa</taxon>
        <taxon>Spiralia</taxon>
        <taxon>Lophotrochozoa</taxon>
        <taxon>Platyhelminthes</taxon>
        <taxon>Cestoda</taxon>
        <taxon>Eucestoda</taxon>
        <taxon>Cyclophyllidea</taxon>
        <taxon>Hymenolepididae</taxon>
        <taxon>Hymenolepis</taxon>
    </lineage>
</organism>
<dbReference type="InterPro" id="IPR009057">
    <property type="entry name" value="Homeodomain-like_sf"/>
</dbReference>
<dbReference type="InterPro" id="IPR046327">
    <property type="entry name" value="HXA1/B1/D1"/>
</dbReference>
<dbReference type="SUPFAM" id="SSF46689">
    <property type="entry name" value="Homeodomain-like"/>
    <property type="match status" value="1"/>
</dbReference>
<evidence type="ECO:0000256" key="11">
    <source>
        <dbReference type="RuleBase" id="RU000682"/>
    </source>
</evidence>
<evidence type="ECO:0000256" key="1">
    <source>
        <dbReference type="ARBA" id="ARBA00004123"/>
    </source>
</evidence>
<dbReference type="InterPro" id="IPR017970">
    <property type="entry name" value="Homeobox_CS"/>
</dbReference>
<keyword evidence="3" id="KW-0805">Transcription regulation</keyword>
<dbReference type="CDD" id="cd00086">
    <property type="entry name" value="homeodomain"/>
    <property type="match status" value="1"/>
</dbReference>
<evidence type="ECO:0000256" key="3">
    <source>
        <dbReference type="ARBA" id="ARBA00023015"/>
    </source>
</evidence>